<dbReference type="EMBL" id="CP002105">
    <property type="protein sequence ID" value="ADL13661.1"/>
    <property type="molecule type" value="Genomic_DNA"/>
</dbReference>
<dbReference type="KEGG" id="aar:Acear_2175"/>
<organism evidence="2 3">
    <name type="scientific">Acetohalobium arabaticum (strain ATCC 49924 / DSM 5501 / Z-7288)</name>
    <dbReference type="NCBI Taxonomy" id="574087"/>
    <lineage>
        <taxon>Bacteria</taxon>
        <taxon>Bacillati</taxon>
        <taxon>Bacillota</taxon>
        <taxon>Clostridia</taxon>
        <taxon>Halanaerobiales</taxon>
        <taxon>Halobacteroidaceae</taxon>
        <taxon>Acetohalobium</taxon>
    </lineage>
</organism>
<evidence type="ECO:0000313" key="3">
    <source>
        <dbReference type="Proteomes" id="UP000001661"/>
    </source>
</evidence>
<dbReference type="Proteomes" id="UP000001661">
    <property type="component" value="Chromosome"/>
</dbReference>
<dbReference type="eggNOG" id="COG0816">
    <property type="taxonomic scope" value="Bacteria"/>
</dbReference>
<dbReference type="Gene3D" id="3.30.420.140">
    <property type="entry name" value="YqgF/RNase H-like domain"/>
    <property type="match status" value="1"/>
</dbReference>
<keyword evidence="3" id="KW-1185">Reference proteome</keyword>
<dbReference type="SUPFAM" id="SSF53098">
    <property type="entry name" value="Ribonuclease H-like"/>
    <property type="match status" value="1"/>
</dbReference>
<proteinExistence type="predicted"/>
<feature type="domain" description="YqgF/RNase H-like" evidence="1">
    <location>
        <begin position="1"/>
        <end position="84"/>
    </location>
</feature>
<evidence type="ECO:0000313" key="2">
    <source>
        <dbReference type="EMBL" id="ADL13661.1"/>
    </source>
</evidence>
<protein>
    <submittedName>
        <fullName evidence="2">Resolvase RNase H domain protein fold protein</fullName>
    </submittedName>
</protein>
<dbReference type="STRING" id="574087.Acear_2175"/>
<dbReference type="HOGENOM" id="CLU_131578_0_0_9"/>
<dbReference type="SMART" id="SM00732">
    <property type="entry name" value="YqgFc"/>
    <property type="match status" value="1"/>
</dbReference>
<dbReference type="InterPro" id="IPR012337">
    <property type="entry name" value="RNaseH-like_sf"/>
</dbReference>
<gene>
    <name evidence="2" type="ordered locus">Acear_2175</name>
</gene>
<dbReference type="RefSeq" id="WP_013279102.1">
    <property type="nucleotide sequence ID" value="NC_014378.1"/>
</dbReference>
<dbReference type="InterPro" id="IPR037027">
    <property type="entry name" value="YqgF/RNaseH-like_dom_sf"/>
</dbReference>
<sequence>MILGIDPGRDKCGLALMIDKEEIEICEVVATDRILDRIEELIAEYRVNKIVIGDGTSSSELLDRLDSDGFEIHQVDETNSTLEARKLYWQSNPPSSWRRLVPTSFQTPPEAVDGYVAVILIRRYLAE</sequence>
<reference evidence="2 3" key="1">
    <citation type="journal article" date="2010" name="Stand. Genomic Sci.">
        <title>Complete genome sequence of Acetohalobium arabaticum type strain (Z-7288).</title>
        <authorList>
            <person name="Sikorski J."/>
            <person name="Lapidus A."/>
            <person name="Chertkov O."/>
            <person name="Lucas S."/>
            <person name="Copeland A."/>
            <person name="Glavina Del Rio T."/>
            <person name="Nolan M."/>
            <person name="Tice H."/>
            <person name="Cheng J.F."/>
            <person name="Han C."/>
            <person name="Brambilla E."/>
            <person name="Pitluck S."/>
            <person name="Liolios K."/>
            <person name="Ivanova N."/>
            <person name="Mavromatis K."/>
            <person name="Mikhailova N."/>
            <person name="Pati A."/>
            <person name="Bruce D."/>
            <person name="Detter C."/>
            <person name="Tapia R."/>
            <person name="Goodwin L."/>
            <person name="Chen A."/>
            <person name="Palaniappan K."/>
            <person name="Land M."/>
            <person name="Hauser L."/>
            <person name="Chang Y.J."/>
            <person name="Jeffries C.D."/>
            <person name="Rohde M."/>
            <person name="Goker M."/>
            <person name="Spring S."/>
            <person name="Woyke T."/>
            <person name="Bristow J."/>
            <person name="Eisen J.A."/>
            <person name="Markowitz V."/>
            <person name="Hugenholtz P."/>
            <person name="Kyrpides N.C."/>
            <person name="Klenk H.P."/>
        </authorList>
    </citation>
    <scope>NUCLEOTIDE SEQUENCE [LARGE SCALE GENOMIC DNA]</scope>
    <source>
        <strain evidence="3">ATCC 49924 / DSM 5501 / Z-7288</strain>
    </source>
</reference>
<evidence type="ECO:0000259" key="1">
    <source>
        <dbReference type="SMART" id="SM00732"/>
    </source>
</evidence>
<dbReference type="AlphaFoldDB" id="D9QTU0"/>
<accession>D9QTU0</accession>
<dbReference type="InterPro" id="IPR006641">
    <property type="entry name" value="YqgF/RNaseH-like_dom"/>
</dbReference>
<dbReference type="GO" id="GO:0006139">
    <property type="term" value="P:nucleobase-containing compound metabolic process"/>
    <property type="evidence" value="ECO:0007669"/>
    <property type="project" value="InterPro"/>
</dbReference>
<dbReference type="OrthoDB" id="5161at2"/>
<name>D9QTU0_ACEAZ</name>